<dbReference type="InterPro" id="IPR043429">
    <property type="entry name" value="ArtM/GltK/GlnP/TcyL/YhdX-like"/>
</dbReference>
<dbReference type="PANTHER" id="PTHR30614:SF0">
    <property type="entry name" value="L-CYSTINE TRANSPORT SYSTEM PERMEASE PROTEIN TCYL"/>
    <property type="match status" value="1"/>
</dbReference>
<comment type="caution">
    <text evidence="11">The sequence shown here is derived from an EMBL/GenBank/DDBJ whole genome shotgun (WGS) entry which is preliminary data.</text>
</comment>
<dbReference type="Pfam" id="PF00528">
    <property type="entry name" value="BPD_transp_1"/>
    <property type="match status" value="1"/>
</dbReference>
<dbReference type="RefSeq" id="WP_257318085.1">
    <property type="nucleotide sequence ID" value="NZ_JANFDG010000039.1"/>
</dbReference>
<evidence type="ECO:0000256" key="5">
    <source>
        <dbReference type="ARBA" id="ARBA00022692"/>
    </source>
</evidence>
<keyword evidence="7 9" id="KW-1133">Transmembrane helix</keyword>
<reference evidence="12" key="1">
    <citation type="journal article" date="2019" name="Int. J. Syst. Evol. Microbiol.">
        <title>The Global Catalogue of Microorganisms (GCM) 10K type strain sequencing project: providing services to taxonomists for standard genome sequencing and annotation.</title>
        <authorList>
            <consortium name="The Broad Institute Genomics Platform"/>
            <consortium name="The Broad Institute Genome Sequencing Center for Infectious Disease"/>
            <person name="Wu L."/>
            <person name="Ma J."/>
        </authorList>
    </citation>
    <scope>NUCLEOTIDE SEQUENCE [LARGE SCALE GENOMIC DNA]</scope>
    <source>
        <strain evidence="12">KCTC 52677</strain>
    </source>
</reference>
<dbReference type="CDD" id="cd06261">
    <property type="entry name" value="TM_PBP2"/>
    <property type="match status" value="1"/>
</dbReference>
<keyword evidence="4" id="KW-1003">Cell membrane</keyword>
<evidence type="ECO:0000256" key="7">
    <source>
        <dbReference type="ARBA" id="ARBA00022989"/>
    </source>
</evidence>
<comment type="subcellular location">
    <subcellularLocation>
        <location evidence="1">Cell inner membrane</location>
        <topology evidence="1">Multi-pass membrane protein</topology>
    </subcellularLocation>
    <subcellularLocation>
        <location evidence="9">Cell membrane</location>
        <topology evidence="9">Multi-pass membrane protein</topology>
    </subcellularLocation>
</comment>
<evidence type="ECO:0000259" key="10">
    <source>
        <dbReference type="PROSITE" id="PS50928"/>
    </source>
</evidence>
<dbReference type="SUPFAM" id="SSF161098">
    <property type="entry name" value="MetI-like"/>
    <property type="match status" value="1"/>
</dbReference>
<feature type="transmembrane region" description="Helical" evidence="9">
    <location>
        <begin position="135"/>
        <end position="157"/>
    </location>
</feature>
<keyword evidence="3 9" id="KW-0813">Transport</keyword>
<comment type="similarity">
    <text evidence="2">Belongs to the binding-protein-dependent transport system permease family. HisMQ subfamily.</text>
</comment>
<dbReference type="EMBL" id="JBHRSP010000036">
    <property type="protein sequence ID" value="MFC3075561.1"/>
    <property type="molecule type" value="Genomic_DNA"/>
</dbReference>
<dbReference type="Gene3D" id="1.10.3720.10">
    <property type="entry name" value="MetI-like"/>
    <property type="match status" value="1"/>
</dbReference>
<evidence type="ECO:0000256" key="1">
    <source>
        <dbReference type="ARBA" id="ARBA00004429"/>
    </source>
</evidence>
<name>A0ABV7DM17_9HYPH</name>
<evidence type="ECO:0000256" key="2">
    <source>
        <dbReference type="ARBA" id="ARBA00010072"/>
    </source>
</evidence>
<dbReference type="InterPro" id="IPR000515">
    <property type="entry name" value="MetI-like"/>
</dbReference>
<keyword evidence="12" id="KW-1185">Reference proteome</keyword>
<evidence type="ECO:0000256" key="9">
    <source>
        <dbReference type="RuleBase" id="RU363032"/>
    </source>
</evidence>
<keyword evidence="8 9" id="KW-0472">Membrane</keyword>
<evidence type="ECO:0000313" key="12">
    <source>
        <dbReference type="Proteomes" id="UP001595377"/>
    </source>
</evidence>
<evidence type="ECO:0000313" key="11">
    <source>
        <dbReference type="EMBL" id="MFC3075561.1"/>
    </source>
</evidence>
<gene>
    <name evidence="11" type="ORF">ACFOHH_20790</name>
</gene>
<dbReference type="InterPro" id="IPR010065">
    <property type="entry name" value="AA_ABC_transptr_permease_3TM"/>
</dbReference>
<protein>
    <submittedName>
        <fullName evidence="11">Amino acid ABC transporter permease</fullName>
    </submittedName>
</protein>
<proteinExistence type="inferred from homology"/>
<sequence length="219" mass="23822">MDFSLSFLIESWPVLGAGLARTLAVSAGSIALAFLLGAVCAWIRHERVPVLTWIVYGYVELFRSTPILAQAYLIYFGLPSLGIRFNSDVAACIALTLWGGAYNTENIRAGMIAVPPGLSEASSALGFDRLKTMRLIILPLAFRISIPSVTNISISIFKSSSLMIGIGFHELTYAATNLIYQTFRISEMLISLAVIYLSISTLISYAARRLAQRVHVAGV</sequence>
<dbReference type="PROSITE" id="PS50928">
    <property type="entry name" value="ABC_TM1"/>
    <property type="match status" value="1"/>
</dbReference>
<evidence type="ECO:0000256" key="8">
    <source>
        <dbReference type="ARBA" id="ARBA00023136"/>
    </source>
</evidence>
<feature type="transmembrane region" description="Helical" evidence="9">
    <location>
        <begin position="20"/>
        <end position="43"/>
    </location>
</feature>
<accession>A0ABV7DM17</accession>
<dbReference type="NCBIfam" id="TIGR01726">
    <property type="entry name" value="HEQRo_perm_3TM"/>
    <property type="match status" value="1"/>
</dbReference>
<evidence type="ECO:0000256" key="6">
    <source>
        <dbReference type="ARBA" id="ARBA00022970"/>
    </source>
</evidence>
<evidence type="ECO:0000256" key="4">
    <source>
        <dbReference type="ARBA" id="ARBA00022475"/>
    </source>
</evidence>
<feature type="transmembrane region" description="Helical" evidence="9">
    <location>
        <begin position="188"/>
        <end position="207"/>
    </location>
</feature>
<dbReference type="InterPro" id="IPR035906">
    <property type="entry name" value="MetI-like_sf"/>
</dbReference>
<dbReference type="Proteomes" id="UP001595377">
    <property type="component" value="Unassembled WGS sequence"/>
</dbReference>
<keyword evidence="6" id="KW-0029">Amino-acid transport</keyword>
<organism evidence="11 12">
    <name type="scientific">Shinella pollutisoli</name>
    <dbReference type="NCBI Taxonomy" id="2250594"/>
    <lineage>
        <taxon>Bacteria</taxon>
        <taxon>Pseudomonadati</taxon>
        <taxon>Pseudomonadota</taxon>
        <taxon>Alphaproteobacteria</taxon>
        <taxon>Hyphomicrobiales</taxon>
        <taxon>Rhizobiaceae</taxon>
        <taxon>Shinella</taxon>
    </lineage>
</organism>
<feature type="domain" description="ABC transmembrane type-1" evidence="10">
    <location>
        <begin position="19"/>
        <end position="207"/>
    </location>
</feature>
<keyword evidence="5 9" id="KW-0812">Transmembrane</keyword>
<dbReference type="PANTHER" id="PTHR30614">
    <property type="entry name" value="MEMBRANE COMPONENT OF AMINO ACID ABC TRANSPORTER"/>
    <property type="match status" value="1"/>
</dbReference>
<evidence type="ECO:0000256" key="3">
    <source>
        <dbReference type="ARBA" id="ARBA00022448"/>
    </source>
</evidence>